<evidence type="ECO:0000313" key="1">
    <source>
        <dbReference type="EMBL" id="AKV67604.1"/>
    </source>
</evidence>
<accession>A0A0K1S0E9</accession>
<dbReference type="RefSeq" id="WP_004161316.1">
    <property type="nucleotide sequence ID" value="NZ_CP011339.1"/>
</dbReference>
<reference evidence="1 2" key="1">
    <citation type="journal article" date="2016" name="Stand. Genomic Sci.">
        <title>Complete genome sequence and genomic characterization of Microcystis panniformis FACHB 1757 by third-generation sequencing.</title>
        <authorList>
            <person name="Zhang J.Y."/>
            <person name="Guan R."/>
            <person name="Zhang H.J."/>
            <person name="Li H."/>
            <person name="Xiao P."/>
            <person name="Yu G.L."/>
            <person name="Du L."/>
            <person name="Cao D.M."/>
            <person name="Zhu B.C."/>
            <person name="Li R.H."/>
            <person name="Lu Z.H."/>
        </authorList>
    </citation>
    <scope>NUCLEOTIDE SEQUENCE [LARGE SCALE GENOMIC DNA]</scope>
    <source>
        <strain evidence="1 2">FACHB-1757</strain>
    </source>
</reference>
<keyword evidence="2" id="KW-1185">Reference proteome</keyword>
<proteinExistence type="predicted"/>
<organism evidence="1 2">
    <name type="scientific">Microcystis panniformis FACHB-1757</name>
    <dbReference type="NCBI Taxonomy" id="1638788"/>
    <lineage>
        <taxon>Bacteria</taxon>
        <taxon>Bacillati</taxon>
        <taxon>Cyanobacteriota</taxon>
        <taxon>Cyanophyceae</taxon>
        <taxon>Oscillatoriophycideae</taxon>
        <taxon>Chroococcales</taxon>
        <taxon>Microcystaceae</taxon>
        <taxon>Microcystis</taxon>
    </lineage>
</organism>
<sequence length="204" mass="23235">MAIEIKSLVPKFGPDGNYHVGYIGFTYSEGNIISEGIAYFTRWHRMSDIKVSHALIVTGDNKCVEAHLETGVAEKDLSEYFNDPHCQIFFRKPKGLTSDIAKKIVEKAEEQKGCKYDLDLIEHMVEVHSIVGWTINKLTRGGYENRITLAHEGDDKWICSELAAHCLDEQPEYKDKGILSKLDATIDPQELFEDQTIFEPWKKA</sequence>
<dbReference type="Proteomes" id="UP000068167">
    <property type="component" value="Chromosome"/>
</dbReference>
<dbReference type="InterPro" id="IPR038765">
    <property type="entry name" value="Papain-like_cys_pep_sf"/>
</dbReference>
<dbReference type="AlphaFoldDB" id="A0A0K1S0E9"/>
<dbReference type="KEGG" id="mpk:VL20_2521"/>
<dbReference type="EMBL" id="CP011339">
    <property type="protein sequence ID" value="AKV67604.1"/>
    <property type="molecule type" value="Genomic_DNA"/>
</dbReference>
<dbReference type="PATRIC" id="fig|1638788.3.peg.2533"/>
<name>A0A0K1S0E9_9CHRO</name>
<dbReference type="SUPFAM" id="SSF54001">
    <property type="entry name" value="Cysteine proteinases"/>
    <property type="match status" value="1"/>
</dbReference>
<dbReference type="Gene3D" id="3.90.1720.10">
    <property type="entry name" value="endopeptidase domain like (from Nostoc punctiforme)"/>
    <property type="match status" value="1"/>
</dbReference>
<gene>
    <name evidence="1" type="ORF">VL20_2521</name>
</gene>
<protein>
    <submittedName>
        <fullName evidence="1">Uncharacterized protein</fullName>
    </submittedName>
</protein>
<evidence type="ECO:0000313" key="2">
    <source>
        <dbReference type="Proteomes" id="UP000068167"/>
    </source>
</evidence>